<gene>
    <name evidence="3" type="ORF">BG006_003943</name>
</gene>
<evidence type="ECO:0000256" key="1">
    <source>
        <dbReference type="SAM" id="Coils"/>
    </source>
</evidence>
<feature type="coiled-coil region" evidence="1">
    <location>
        <begin position="246"/>
        <end position="280"/>
    </location>
</feature>
<dbReference type="AlphaFoldDB" id="A0A9P5VMZ3"/>
<feature type="region of interest" description="Disordered" evidence="2">
    <location>
        <begin position="288"/>
        <end position="330"/>
    </location>
</feature>
<feature type="region of interest" description="Disordered" evidence="2">
    <location>
        <begin position="632"/>
        <end position="670"/>
    </location>
</feature>
<reference evidence="3" key="1">
    <citation type="journal article" date="2020" name="Fungal Divers.">
        <title>Resolving the Mortierellaceae phylogeny through synthesis of multi-gene phylogenetics and phylogenomics.</title>
        <authorList>
            <person name="Vandepol N."/>
            <person name="Liber J."/>
            <person name="Desiro A."/>
            <person name="Na H."/>
            <person name="Kennedy M."/>
            <person name="Barry K."/>
            <person name="Grigoriev I.V."/>
            <person name="Miller A.N."/>
            <person name="O'Donnell K."/>
            <person name="Stajich J.E."/>
            <person name="Bonito G."/>
        </authorList>
    </citation>
    <scope>NUCLEOTIDE SEQUENCE</scope>
    <source>
        <strain evidence="3">NVP1</strain>
    </source>
</reference>
<feature type="compositionally biased region" description="Low complexity" evidence="2">
    <location>
        <begin position="658"/>
        <end position="668"/>
    </location>
</feature>
<feature type="coiled-coil region" evidence="1">
    <location>
        <begin position="591"/>
        <end position="618"/>
    </location>
</feature>
<evidence type="ECO:0000313" key="4">
    <source>
        <dbReference type="Proteomes" id="UP000696485"/>
    </source>
</evidence>
<sequence>MSDDAIARHTDTSQARSTPVSANEINIIENITPQAPAETTQKYLSSAPASIAGTSRSNVAVAAGLYLEEAYLEELFGPTAKSEEDLALHVGLELAAKRKQSIQQSTQTSAGSSSGMSSVSSERDLEGNDEDEDQLEYHLDDEENDHCLSGVCLPRSQFFQTSVICSNTMARDGLDLQALKADHIALYGQLKLAQQALHHSYQDLTISQERSKRAETDTGRLKTHLDVLFKKHVEHHPERQALVQQLGDLQAQLDIEMSSRKALEQEHGSLQQELLNLKLSLSLQGKSAQHLPLSPRQSTGTSSSSSSLFNFNMGSSSQVQPTPSPTASVRLTSSSTFSSFFTSSGRRKNSNSDRNSIRSMRIFEKGEVILQEPEDEEVIDLQGTVTQHHLGIHTDSLDGGGLASPIQNFHRNSEEIAVSLESPGLTLEQLEIEKRFYERLREENVAMRMELQDLRHRNVVEKHSIKSYMSLFESVQKKQTNALAAAQVEIDLLKAVIAESMLRIDSRESLLQTFVATVQSQAVDLERATCEIGRERTSRAKVEQEMATLLEASLLMLERCFSNVEQTKQRLLRILDPMRQTVHLLEVPSIIEEWEKCEKDLQQTMNDLAKTLVQQQENQEIELSEGYVAVGRRGSSTSDDSFKAKVTSRRHLNKSHNESISSTNSDSSRALDLYQRRGSTSSNDDDKKSGNYDDQASMLVLNNSESQNVFVWRKSMADSFLEECAQMVEGLAVEKRELQTRIMELTQAMAEMEEKFTVENAKRACEVAYEGSTMEAQEQETKADESVGKEAVIEPQSESTIEEVDQPVVTEAEEEVDENKGLKDDAQTETEPPTISLDPEAPMDDKQQRLEAIFARVLALSQHSSPSPVTKDKLAETTVEEDVLALDIVERPLEQDTRPTEEMLAETMETEDLELLIQMIRKELGTVQRGESCKDDQTVPVTGDDAKCSALLTMCQDDNPAGTEDDSLQVPEKVTKKGERPCAIGIFQCSSSQSLSMLVSSPCSSTSALYSASSVSSGYFSTMIGGLSTPSSPGMGIGLDGQLLDVDALCKDLAFRSFPKQHQWSKSRPSSSSRMAAGSSLVLSLASLMSLPPLPPTMHSATPRSS</sequence>
<feature type="compositionally biased region" description="Acidic residues" evidence="2">
    <location>
        <begin position="800"/>
        <end position="817"/>
    </location>
</feature>
<feature type="compositionally biased region" description="Low complexity" evidence="2">
    <location>
        <begin position="298"/>
        <end position="330"/>
    </location>
</feature>
<feature type="compositionally biased region" description="Polar residues" evidence="2">
    <location>
        <begin position="12"/>
        <end position="21"/>
    </location>
</feature>
<feature type="coiled-coil region" evidence="1">
    <location>
        <begin position="721"/>
        <end position="762"/>
    </location>
</feature>
<proteinExistence type="predicted"/>
<evidence type="ECO:0000256" key="2">
    <source>
        <dbReference type="SAM" id="MobiDB-lite"/>
    </source>
</evidence>
<keyword evidence="1" id="KW-0175">Coiled coil</keyword>
<feature type="compositionally biased region" description="Basic and acidic residues" evidence="2">
    <location>
        <begin position="779"/>
        <end position="792"/>
    </location>
</feature>
<name>A0A9P5VMZ3_9FUNG</name>
<protein>
    <submittedName>
        <fullName evidence="3">Uncharacterized protein</fullName>
    </submittedName>
</protein>
<evidence type="ECO:0000313" key="3">
    <source>
        <dbReference type="EMBL" id="KAF9333142.1"/>
    </source>
</evidence>
<dbReference type="EMBL" id="JAAAUY010000219">
    <property type="protein sequence ID" value="KAF9333142.1"/>
    <property type="molecule type" value="Genomic_DNA"/>
</dbReference>
<keyword evidence="4" id="KW-1185">Reference proteome</keyword>
<feature type="compositionally biased region" description="Low complexity" evidence="2">
    <location>
        <begin position="101"/>
        <end position="120"/>
    </location>
</feature>
<dbReference type="Proteomes" id="UP000696485">
    <property type="component" value="Unassembled WGS sequence"/>
</dbReference>
<organism evidence="3 4">
    <name type="scientific">Podila minutissima</name>
    <dbReference type="NCBI Taxonomy" id="64525"/>
    <lineage>
        <taxon>Eukaryota</taxon>
        <taxon>Fungi</taxon>
        <taxon>Fungi incertae sedis</taxon>
        <taxon>Mucoromycota</taxon>
        <taxon>Mortierellomycotina</taxon>
        <taxon>Mortierellomycetes</taxon>
        <taxon>Mortierellales</taxon>
        <taxon>Mortierellaceae</taxon>
        <taxon>Podila</taxon>
    </lineage>
</organism>
<feature type="region of interest" description="Disordered" evidence="2">
    <location>
        <begin position="101"/>
        <end position="132"/>
    </location>
</feature>
<accession>A0A9P5VMZ3</accession>
<feature type="region of interest" description="Disordered" evidence="2">
    <location>
        <begin position="772"/>
        <end position="841"/>
    </location>
</feature>
<feature type="region of interest" description="Disordered" evidence="2">
    <location>
        <begin position="1"/>
        <end position="21"/>
    </location>
</feature>
<comment type="caution">
    <text evidence="3">The sequence shown here is derived from an EMBL/GenBank/DDBJ whole genome shotgun (WGS) entry which is preliminary data.</text>
</comment>
<feature type="compositionally biased region" description="Basic and acidic residues" evidence="2">
    <location>
        <begin position="1"/>
        <end position="11"/>
    </location>
</feature>